<accession>D8GT24</accession>
<dbReference type="KEGG" id="clj:CLJU_c35820"/>
<dbReference type="AlphaFoldDB" id="D8GT24"/>
<protein>
    <submittedName>
        <fullName evidence="1">Uncharacterized protein</fullName>
    </submittedName>
</protein>
<dbReference type="Proteomes" id="UP000001656">
    <property type="component" value="Chromosome"/>
</dbReference>
<organism evidence="1 2">
    <name type="scientific">Clostridium ljungdahlii (strain ATCC 55383 / DSM 13528 / PETC)</name>
    <dbReference type="NCBI Taxonomy" id="748727"/>
    <lineage>
        <taxon>Bacteria</taxon>
        <taxon>Bacillati</taxon>
        <taxon>Bacillota</taxon>
        <taxon>Clostridia</taxon>
        <taxon>Eubacteriales</taxon>
        <taxon>Clostridiaceae</taxon>
        <taxon>Clostridium</taxon>
    </lineage>
</organism>
<sequence>MKHNLDSMLATKYGISVFLKRPMVLKMEIRY</sequence>
<dbReference type="STRING" id="748727.CLJU_c35820"/>
<dbReference type="EMBL" id="CP001666">
    <property type="protein sequence ID" value="ADK16623.1"/>
    <property type="molecule type" value="Genomic_DNA"/>
</dbReference>
<proteinExistence type="predicted"/>
<name>D8GT24_CLOLD</name>
<dbReference type="HOGENOM" id="CLU_3395867_0_0_9"/>
<evidence type="ECO:0000313" key="2">
    <source>
        <dbReference type="Proteomes" id="UP000001656"/>
    </source>
</evidence>
<evidence type="ECO:0000313" key="1">
    <source>
        <dbReference type="EMBL" id="ADK16623.1"/>
    </source>
</evidence>
<reference evidence="1 2" key="1">
    <citation type="journal article" date="2010" name="Proc. Natl. Acad. Sci. U.S.A.">
        <title>Clostridium ljungdahlii represents a microbial production platform based on syngas.</title>
        <authorList>
            <person name="Kopke M."/>
            <person name="Held C."/>
            <person name="Hujer S."/>
            <person name="Liesegang H."/>
            <person name="Wiezer A."/>
            <person name="Wollherr A."/>
            <person name="Ehrenreich A."/>
            <person name="Liebl W."/>
            <person name="Gottschalk G."/>
            <person name="Durre P."/>
        </authorList>
    </citation>
    <scope>NUCLEOTIDE SEQUENCE [LARGE SCALE GENOMIC DNA]</scope>
    <source>
        <strain evidence="2">ATCC 55383 / DSM 13528 / PETC</strain>
    </source>
</reference>
<gene>
    <name evidence="1" type="ordered locus">CLJU_c35820</name>
</gene>